<gene>
    <name evidence="3" type="ORF">JVW63_05105</name>
</gene>
<keyword evidence="1" id="KW-1133">Transmembrane helix</keyword>
<dbReference type="GO" id="GO:0005524">
    <property type="term" value="F:ATP binding"/>
    <property type="evidence" value="ECO:0007669"/>
    <property type="project" value="UniProtKB-KW"/>
</dbReference>
<dbReference type="PANTHER" id="PTHR42698:SF1">
    <property type="entry name" value="GTPASE ERA, MITOCHONDRIAL"/>
    <property type="match status" value="1"/>
</dbReference>
<keyword evidence="4" id="KW-1185">Reference proteome</keyword>
<keyword evidence="1" id="KW-0812">Transmembrane</keyword>
<evidence type="ECO:0000256" key="1">
    <source>
        <dbReference type="SAM" id="Phobius"/>
    </source>
</evidence>
<evidence type="ECO:0000313" key="4">
    <source>
        <dbReference type="Proteomes" id="UP000705983"/>
    </source>
</evidence>
<dbReference type="EMBL" id="JAFFJS010000002">
    <property type="protein sequence ID" value="MBM9433078.1"/>
    <property type="molecule type" value="Genomic_DNA"/>
</dbReference>
<dbReference type="SUPFAM" id="SSF52540">
    <property type="entry name" value="P-loop containing nucleoside triphosphate hydrolases"/>
    <property type="match status" value="1"/>
</dbReference>
<accession>A0ABS2TG40</accession>
<dbReference type="Gene3D" id="3.40.50.300">
    <property type="entry name" value="P-loop containing nucleotide triphosphate hydrolases"/>
    <property type="match status" value="1"/>
</dbReference>
<sequence>MNDMTQDKTDELTERLAALEAGISHGQGHIEPFLLARATDDLQAVKHRMALGTDLTVVALVGGTGSGKSTTFNAITGLEFADSGEIRPTTERAAACSWGESAGPMLDFLGVDEDRRIRKGSLLTDEEPEFRGLVLLDLPDHDSVAVSHSVQVTQLMPLVDLLIWVLDPQKYADQALHGGYLQGLERRKDAMLVVLNHIDTVPFDQRDRIVRDVEAVLAADGLDGVPVVTTSALEHQGIDELKIHIAAAVSKPSINAITATAEISAIAERLRSSVAETEAEVTESRLQPVAGQLARAAGISAVGSSMRAGGDSWRQFALAKPEQPATSTVNAVRDSWLDAIKQDLPPAWAKSIHEAAASPEKLRRDITDAVNSIPVTKPSSLNALMLLFLGIILALCGIGLGVATALGQGVLTQDALNWALAGGLVLVGVWSAIMAKSVRKTASIRAADRYERAVGDKITEVLIRDLGNPVQDVLSKHKMTREALATARG</sequence>
<feature type="transmembrane region" description="Helical" evidence="1">
    <location>
        <begin position="415"/>
        <end position="435"/>
    </location>
</feature>
<dbReference type="PANTHER" id="PTHR42698">
    <property type="entry name" value="GTPASE ERA"/>
    <property type="match status" value="1"/>
</dbReference>
<dbReference type="InterPro" id="IPR005662">
    <property type="entry name" value="GTPase_Era-like"/>
</dbReference>
<keyword evidence="3" id="KW-0067">ATP-binding</keyword>
<feature type="domain" description="Tr-type G" evidence="2">
    <location>
        <begin position="57"/>
        <end position="242"/>
    </location>
</feature>
<reference evidence="4" key="1">
    <citation type="submission" date="2021-02" db="EMBL/GenBank/DDBJ databases">
        <title>Leucobacter sp. CX169.</title>
        <authorList>
            <person name="Cheng Y."/>
        </authorList>
    </citation>
    <scope>NUCLEOTIDE SEQUENCE [LARGE SCALE GENOMIC DNA]</scope>
    <source>
        <strain evidence="4">JY899</strain>
    </source>
</reference>
<proteinExistence type="predicted"/>
<dbReference type="InterPro" id="IPR000795">
    <property type="entry name" value="T_Tr_GTP-bd_dom"/>
</dbReference>
<dbReference type="Proteomes" id="UP000705983">
    <property type="component" value="Unassembled WGS sequence"/>
</dbReference>
<evidence type="ECO:0000313" key="3">
    <source>
        <dbReference type="EMBL" id="MBM9433078.1"/>
    </source>
</evidence>
<protein>
    <submittedName>
        <fullName evidence="3">ATP-binding cassette domain-containing protein</fullName>
    </submittedName>
</protein>
<name>A0ABS2TG40_9ACTO</name>
<dbReference type="Pfam" id="PF00009">
    <property type="entry name" value="GTP_EFTU"/>
    <property type="match status" value="1"/>
</dbReference>
<keyword evidence="1" id="KW-0472">Membrane</keyword>
<dbReference type="InterPro" id="IPR027417">
    <property type="entry name" value="P-loop_NTPase"/>
</dbReference>
<feature type="transmembrane region" description="Helical" evidence="1">
    <location>
        <begin position="383"/>
        <end position="403"/>
    </location>
</feature>
<organism evidence="3 4">
    <name type="scientific">Flaviflexus equikiangi</name>
    <dbReference type="NCBI Taxonomy" id="2758573"/>
    <lineage>
        <taxon>Bacteria</taxon>
        <taxon>Bacillati</taxon>
        <taxon>Actinomycetota</taxon>
        <taxon>Actinomycetes</taxon>
        <taxon>Actinomycetales</taxon>
        <taxon>Actinomycetaceae</taxon>
        <taxon>Flaviflexus</taxon>
    </lineage>
</organism>
<keyword evidence="3" id="KW-0547">Nucleotide-binding</keyword>
<evidence type="ECO:0000259" key="2">
    <source>
        <dbReference type="Pfam" id="PF00009"/>
    </source>
</evidence>
<comment type="caution">
    <text evidence="3">The sequence shown here is derived from an EMBL/GenBank/DDBJ whole genome shotgun (WGS) entry which is preliminary data.</text>
</comment>